<reference evidence="1" key="1">
    <citation type="submission" date="2019-05" db="EMBL/GenBank/DDBJ databases">
        <title>Revised genome assembly of Burkholderiaceae (previously Ralstonia) sp. PBA.</title>
        <authorList>
            <person name="Gan H.M."/>
        </authorList>
    </citation>
    <scope>NUCLEOTIDE SEQUENCE</scope>
    <source>
        <strain evidence="1">PBA</strain>
    </source>
</reference>
<gene>
    <name evidence="1" type="ORF">MW7_008825</name>
</gene>
<dbReference type="EMBL" id="AKCV02000015">
    <property type="protein sequence ID" value="TMS58794.1"/>
    <property type="molecule type" value="Genomic_DNA"/>
</dbReference>
<keyword evidence="2" id="KW-1185">Reference proteome</keyword>
<organism evidence="1 2">
    <name type="scientific">Imbroritus primus</name>
    <dbReference type="NCBI Taxonomy" id="3058603"/>
    <lineage>
        <taxon>Bacteria</taxon>
        <taxon>Pseudomonadati</taxon>
        <taxon>Pseudomonadota</taxon>
        <taxon>Betaproteobacteria</taxon>
        <taxon>Burkholderiales</taxon>
        <taxon>Burkholderiaceae</taxon>
        <taxon>Imbroritus</taxon>
    </lineage>
</organism>
<protein>
    <submittedName>
        <fullName evidence="1">Type II toxin-antitoxin system RatA family toxin</fullName>
    </submittedName>
</protein>
<name>A0ACD3SRL9_9BURK</name>
<dbReference type="Proteomes" id="UP000004277">
    <property type="component" value="Unassembled WGS sequence"/>
</dbReference>
<comment type="caution">
    <text evidence="1">The sequence shown here is derived from an EMBL/GenBank/DDBJ whole genome shotgun (WGS) entry which is preliminary data.</text>
</comment>
<sequence length="145" mass="16734">MADVHKTVLLGYSAEQMYNLVTDVAKYPEFLPWCGGVEIYEQTETHLDAKVDIDFKGLHQFFRTRNTQQRPTRIDMEFADGPFKVFTGWWTFTPLRENACKVEFHLHYEFSSLLLEKVIGPVFSVIANTFVDAFVKRAEVVYGAA</sequence>
<proteinExistence type="predicted"/>
<accession>A0ACD3SRL9</accession>
<evidence type="ECO:0000313" key="2">
    <source>
        <dbReference type="Proteomes" id="UP000004277"/>
    </source>
</evidence>
<evidence type="ECO:0000313" key="1">
    <source>
        <dbReference type="EMBL" id="TMS58794.1"/>
    </source>
</evidence>